<dbReference type="GO" id="GO:0034198">
    <property type="term" value="P:cellular response to amino acid starvation"/>
    <property type="evidence" value="ECO:0007669"/>
    <property type="project" value="TreeGrafter"/>
</dbReference>
<dbReference type="InterPro" id="IPR034085">
    <property type="entry name" value="TOG"/>
</dbReference>
<dbReference type="PANTHER" id="PTHR23346:SF7">
    <property type="entry name" value="STALLED RIBOSOME SENSOR GCN1"/>
    <property type="match status" value="1"/>
</dbReference>
<dbReference type="Pfam" id="PF24916">
    <property type="entry name" value="HEAT_GCN1_fung"/>
    <property type="match status" value="1"/>
</dbReference>
<proteinExistence type="inferred from homology"/>
<dbReference type="InterPro" id="IPR057546">
    <property type="entry name" value="HEAT_GCN1"/>
</dbReference>
<dbReference type="Pfam" id="PF12074">
    <property type="entry name" value="Gcn1_N"/>
    <property type="match status" value="1"/>
</dbReference>
<dbReference type="SUPFAM" id="SSF48371">
    <property type="entry name" value="ARM repeat"/>
    <property type="match status" value="3"/>
</dbReference>
<feature type="region of interest" description="Disordered" evidence="5">
    <location>
        <begin position="2531"/>
        <end position="2569"/>
    </location>
</feature>
<feature type="repeat" description="HEAT" evidence="4">
    <location>
        <begin position="1550"/>
        <end position="1588"/>
    </location>
</feature>
<evidence type="ECO:0000256" key="5">
    <source>
        <dbReference type="SAM" id="MobiDB-lite"/>
    </source>
</evidence>
<dbReference type="EMBL" id="BQKY01000010">
    <property type="protein sequence ID" value="GJN92071.1"/>
    <property type="molecule type" value="Genomic_DNA"/>
</dbReference>
<comment type="caution">
    <text evidence="7">The sequence shown here is derived from an EMBL/GenBank/DDBJ whole genome shotgun (WGS) entry which is preliminary data.</text>
</comment>
<feature type="repeat" description="HEAT" evidence="4">
    <location>
        <begin position="1471"/>
        <end position="1507"/>
    </location>
</feature>
<sequence>MADAEDQRDPLAHARAALASSRVADRTDALADLALLAAKPSLEPAQVQDIVRLLLPTVSRYSDSPSRQGVLSVLSALLARDHAAPSEAGSSAGTGKPAPITNGLVKWLEGEVAKVDKSGAASTRFALLGWATTVYGSVPPEHPLEDAQFASLAASISTLLYLLLDDAGSAKPSMRQSALVLTRRAVRNRHATIPRLVKTLAAAKAEPSFRHAPLVGLALDVALRLKDTKSEKGLGKGYVDELKKTVNDYYLSAVVSSKVAPPAHVLSAFSDFFAATVTAEEATSTFVSALEKAISRIAEPGLVLLQSFIASLPPAISSDPALQQKLAPAVLAPTKSVSAPTRAAAIRLFTTLFSAGDEAHLLPVAEQVYTPLRTGKTTSPDHRTTLYTLLSALPPSPKLSAEAASTALGALAKETNEHTFAALSRVVALHLPTALAADAPVPTPHAAALVKAMGDTKPPLRRLAHATVGSVFWALSSDEGATEAEKQFATALLPGFEAALKTVTTNMLNSPSGPLEGYVAVAVLKSRGKQWGVKKIDDFIASNATLQTLGQSGAKPNFFLYDKVYRKASTPEDGLWLAHALEAFFASDEDKLATDEGIRAGFAAAVLHLATEGASHEIRRQAVDLVRSATQRSPKLVHLAMREGIRAWLVQSEKAKTPVKSAAAAAADEGADAPVDHASRLKPVLSALSTFEDDSVELATREELVVQLAVVAHHPRLSTSEASLWVDLLMRARVAPEKVIDERLQDLVDLVLADASLTPANESFAAAAYRTATTLALVHPAKAVPALFAQFEDDLEPAHLAFIGATEFGVWGTPEGQTFVDVLAAAKKKDQAAPVGKLNSKEHQIALWEAELRESLARKKPVAAQLSKQDRAALEKQLALEDEIRAQVAAALGRLKRGFQLALCLVRSRAELVREYLAQMIAKTLAVIALQPTTLVADEAFATYQVLADICSERLGVFKVALGVAVLRSMDAQVVPENFRAEPLPDLVSRVLYQLRYLAEQSPFDAGTFAYAAPLVSTILRSGGVGLDKSQNEQALEQLSLALDFVSFHARQCADTAFPRLALIRDLFAALVGYPSLSRAAASALLDLGEAIQENAMVEEIAAILDGGLTDEAFVRLAALQALQPLDLTEHDFPTNLWVLAHDVDERNRELAITIWQENGLDVPETFLPRLIPLLSHSSAAIREATAAAIAEGVSLQPEHVADALMQLVAEYEDKAKELMPEYDRFGMLIEESLSREDPWKARKALATALRLLADVYSPAEVKSFFDLLITGKALGDRSQSVRSEMLEAAQTVIDLHGKENLQDLIATFEEYLGRPSTGDETQDHITEALIILFGRLARHLDPSDPRIKTVIERLVDALRTPSEVVQAAVCDCLPPLIKVIRKDVPDLADQLLNDLFNAAKYADRRGAAYGLAGVVKGRGLSSIQEFGVMGRLQDNAEDKKTMQARQGAVFGYEILSTVLGRLFEPYIQEILPTLLACFGDSSTDVRDATSDAARAIMSKLSGHAVKLILPTLLEGLDDKQWRAKKGAIELMGAMAFLAPRQLSASLPTILPRLTEVLTDTHKQVRESANASLKRFGEVVENPEIQEMTSVLLDALVDPARKTAKALDALLATTFAHFIDASSLALLIPILDRGLRERSADIKRKSAAIVGNMATLTESRDITPYLGQLVPLLRDVLVDPVPEARSTAAKSLGGLVERLGENNFPDLIDSLMTILKSPSAQVDQQGAAQGVSEILAGLGTDRLEELLPIILQNTSSPRTYVREGHISLLVFLPVTFGDRFSPYLGKIIQPVLSGLADDSDFVREASMRAGRMIVANHSTKAIDLLLPELEQGMFDEAWRIRQSSVQLVGDLLFRISGISGKISEEEDGEDETEEAAPGAEAAKKALIEGLGRERRDRVLAAIYIVRQDSVGAVRQAAIGVWKALVSNTPRTVREILPVLMQIIVRILASPALEQRETAARCLADSCRRLGESVLGEVIAILQKAMSSPDRRQREGVCLALTELMANTSKSSLEAHEDAVIAAVRSALVDSDASVRSAASQAFDVAQQTIGTRSIDETIPTLLDALQTPGPTADVALEALREVMQVRAEKIFPVLVPRLTSKPITAFNARALAALVRVAGAALGRRLTHIVDTLQSALETEEDDETRESLDSALTAVLASVEDHESGLGSLQMHMLSLCKHESPKKRVTGCNLYERFCKATEADFSDYVVDFIRQLVSLFDDRTGEVVGAAWSALDALVKKISKEDMEPLVVPLRRTIEGVGMPGHPVDGFSRPNGLKPILPILLQGLLAGTAEQREQAAYGLGDLVERTSPDAFKAYCIQTVGPLIRVIGDRFPAPVKSAILSTLTILLQRVPQFTKPFFPQLQRTFVKSLVDASSLSVRNRGVAALGALMQHQPRVDPLATELVNLAASEDGDVRDSVVNGLAATVVSGGKNMSETSISSVVDIISEAFAESPKESYATAIARLTAAVAQHSPSSLDFIIESFILGTSSDLPPTQLSALALREMVDTAPTVLYELNRDATVERVVRMASGSATGGTANPAIARPARETKELFKEREPWRDDESITSKL</sequence>
<organism evidence="7 8">
    <name type="scientific">Rhodotorula paludigena</name>
    <dbReference type="NCBI Taxonomy" id="86838"/>
    <lineage>
        <taxon>Eukaryota</taxon>
        <taxon>Fungi</taxon>
        <taxon>Dikarya</taxon>
        <taxon>Basidiomycota</taxon>
        <taxon>Pucciniomycotina</taxon>
        <taxon>Microbotryomycetes</taxon>
        <taxon>Sporidiobolales</taxon>
        <taxon>Sporidiobolaceae</taxon>
        <taxon>Rhodotorula</taxon>
    </lineage>
</organism>
<protein>
    <recommendedName>
        <fullName evidence="3">eIF-2-alpha kinase activator GCN1</fullName>
    </recommendedName>
</protein>
<dbReference type="Pfam" id="PF24993">
    <property type="entry name" value="GNC1_N"/>
    <property type="match status" value="1"/>
</dbReference>
<dbReference type="SMART" id="SM01349">
    <property type="entry name" value="TOG"/>
    <property type="match status" value="1"/>
</dbReference>
<dbReference type="GO" id="GO:0005829">
    <property type="term" value="C:cytosol"/>
    <property type="evidence" value="ECO:0007669"/>
    <property type="project" value="TreeGrafter"/>
</dbReference>
<dbReference type="InterPro" id="IPR056809">
    <property type="entry name" value="HEAT_GCN1_fung"/>
</dbReference>
<name>A0AAV5GHE6_9BASI</name>
<feature type="compositionally biased region" description="Basic and acidic residues" evidence="5">
    <location>
        <begin position="2545"/>
        <end position="2569"/>
    </location>
</feature>
<dbReference type="Proteomes" id="UP001342314">
    <property type="component" value="Unassembled WGS sequence"/>
</dbReference>
<evidence type="ECO:0000256" key="2">
    <source>
        <dbReference type="ARBA" id="ARBA00022737"/>
    </source>
</evidence>
<dbReference type="Pfam" id="PF24987">
    <property type="entry name" value="HEAT_EF3_N"/>
    <property type="match status" value="1"/>
</dbReference>
<dbReference type="InterPro" id="IPR022716">
    <property type="entry name" value="Gcn1_N"/>
</dbReference>
<feature type="domain" description="TOG" evidence="6">
    <location>
        <begin position="1373"/>
        <end position="1609"/>
    </location>
</feature>
<evidence type="ECO:0000259" key="6">
    <source>
        <dbReference type="SMART" id="SM01349"/>
    </source>
</evidence>
<dbReference type="FunFam" id="1.25.10.10:FF:000090">
    <property type="entry name" value="eIF-2-alpha kinase activator GCN1"/>
    <property type="match status" value="1"/>
</dbReference>
<dbReference type="InterPro" id="IPR016024">
    <property type="entry name" value="ARM-type_fold"/>
</dbReference>
<dbReference type="InterPro" id="IPR056810">
    <property type="entry name" value="GNC1-like_N"/>
</dbReference>
<dbReference type="InterPro" id="IPR011989">
    <property type="entry name" value="ARM-like"/>
</dbReference>
<evidence type="ECO:0000256" key="3">
    <source>
        <dbReference type="ARBA" id="ARBA00072275"/>
    </source>
</evidence>
<dbReference type="Pfam" id="PF24984">
    <property type="entry name" value="HEAT_EF3_GNC1"/>
    <property type="match status" value="1"/>
</dbReference>
<dbReference type="Pfam" id="PF23271">
    <property type="entry name" value="HEAT_GCN1"/>
    <property type="match status" value="1"/>
</dbReference>
<evidence type="ECO:0000313" key="7">
    <source>
        <dbReference type="EMBL" id="GJN92071.1"/>
    </source>
</evidence>
<dbReference type="GO" id="GO:1904688">
    <property type="term" value="P:regulation of cytoplasmic translational initiation"/>
    <property type="evidence" value="ECO:0007669"/>
    <property type="project" value="UniProtKB-ARBA"/>
</dbReference>
<accession>A0AAV5GHE6</accession>
<dbReference type="PROSITE" id="PS50077">
    <property type="entry name" value="HEAT_REPEAT"/>
    <property type="match status" value="3"/>
</dbReference>
<dbReference type="GO" id="GO:0030295">
    <property type="term" value="F:protein kinase activator activity"/>
    <property type="evidence" value="ECO:0007669"/>
    <property type="project" value="UniProtKB-ARBA"/>
</dbReference>
<evidence type="ECO:0000256" key="1">
    <source>
        <dbReference type="ARBA" id="ARBA00007366"/>
    </source>
</evidence>
<dbReference type="Gene3D" id="1.25.10.10">
    <property type="entry name" value="Leucine-rich Repeat Variant"/>
    <property type="match status" value="6"/>
</dbReference>
<feature type="repeat" description="HEAT" evidence="4">
    <location>
        <begin position="1669"/>
        <end position="1707"/>
    </location>
</feature>
<dbReference type="PANTHER" id="PTHR23346">
    <property type="entry name" value="TRANSLATIONAL ACTIVATOR GCN1-RELATED"/>
    <property type="match status" value="1"/>
</dbReference>
<keyword evidence="8" id="KW-1185">Reference proteome</keyword>
<evidence type="ECO:0000313" key="8">
    <source>
        <dbReference type="Proteomes" id="UP001342314"/>
    </source>
</evidence>
<dbReference type="InterPro" id="IPR021133">
    <property type="entry name" value="HEAT_type_2"/>
</dbReference>
<comment type="similarity">
    <text evidence="1">Belongs to the GCN1 family.</text>
</comment>
<evidence type="ECO:0000256" key="4">
    <source>
        <dbReference type="PROSITE-ProRule" id="PRU00103"/>
    </source>
</evidence>
<gene>
    <name evidence="7" type="ORF">Rhopal_005099-T1</name>
</gene>
<reference evidence="7 8" key="1">
    <citation type="submission" date="2021-12" db="EMBL/GenBank/DDBJ databases">
        <title>High titer production of polyol ester of fatty acids by Rhodotorula paludigena BS15 towards product separation-free biomass refinery.</title>
        <authorList>
            <person name="Mano J."/>
            <person name="Ono H."/>
            <person name="Tanaka T."/>
            <person name="Naito K."/>
            <person name="Sushida H."/>
            <person name="Ike M."/>
            <person name="Tokuyasu K."/>
            <person name="Kitaoka M."/>
        </authorList>
    </citation>
    <scope>NUCLEOTIDE SEQUENCE [LARGE SCALE GENOMIC DNA]</scope>
    <source>
        <strain evidence="7 8">BS15</strain>
    </source>
</reference>
<keyword evidence="2" id="KW-0677">Repeat</keyword>